<feature type="non-terminal residue" evidence="1">
    <location>
        <position position="1"/>
    </location>
</feature>
<evidence type="ECO:0000313" key="1">
    <source>
        <dbReference type="EMBL" id="KIH49279.1"/>
    </source>
</evidence>
<dbReference type="Proteomes" id="UP000054047">
    <property type="component" value="Unassembled WGS sequence"/>
</dbReference>
<name>A0A0C2FRI0_9BILA</name>
<protein>
    <submittedName>
        <fullName evidence="1">Uncharacterized protein</fullName>
    </submittedName>
</protein>
<gene>
    <name evidence="1" type="ORF">ANCDUO_20647</name>
</gene>
<organism evidence="1 2">
    <name type="scientific">Ancylostoma duodenale</name>
    <dbReference type="NCBI Taxonomy" id="51022"/>
    <lineage>
        <taxon>Eukaryota</taxon>
        <taxon>Metazoa</taxon>
        <taxon>Ecdysozoa</taxon>
        <taxon>Nematoda</taxon>
        <taxon>Chromadorea</taxon>
        <taxon>Rhabditida</taxon>
        <taxon>Rhabditina</taxon>
        <taxon>Rhabditomorpha</taxon>
        <taxon>Strongyloidea</taxon>
        <taxon>Ancylostomatidae</taxon>
        <taxon>Ancylostomatinae</taxon>
        <taxon>Ancylostoma</taxon>
    </lineage>
</organism>
<reference evidence="1 2" key="1">
    <citation type="submission" date="2013-12" db="EMBL/GenBank/DDBJ databases">
        <title>Draft genome of the parsitic nematode Ancylostoma duodenale.</title>
        <authorList>
            <person name="Mitreva M."/>
        </authorList>
    </citation>
    <scope>NUCLEOTIDE SEQUENCE [LARGE SCALE GENOMIC DNA]</scope>
    <source>
        <strain evidence="1 2">Zhejiang</strain>
    </source>
</reference>
<dbReference type="EMBL" id="KN754209">
    <property type="protein sequence ID" value="KIH49279.1"/>
    <property type="molecule type" value="Genomic_DNA"/>
</dbReference>
<accession>A0A0C2FRI0</accession>
<dbReference type="AlphaFoldDB" id="A0A0C2FRI0"/>
<sequence>EKASMMAVCIGRVTDMEGTLSGKYTFSGYQSDQDPTLFSIGSFAGDHFVRFLVGGCLDVARSIHAFYKDKNNNDT</sequence>
<proteinExistence type="predicted"/>
<evidence type="ECO:0000313" key="2">
    <source>
        <dbReference type="Proteomes" id="UP000054047"/>
    </source>
</evidence>
<keyword evidence="2" id="KW-1185">Reference proteome</keyword>
<dbReference type="OrthoDB" id="412005at2759"/>